<dbReference type="FunFam" id="2.20.25.80:FF:000003">
    <property type="entry name" value="WRKY transcription factor 57"/>
    <property type="match status" value="1"/>
</dbReference>
<dbReference type="SMART" id="SM00774">
    <property type="entry name" value="WRKY"/>
    <property type="match status" value="2"/>
</dbReference>
<comment type="similarity">
    <text evidence="9">Belongs to the WRKY group I family.</text>
</comment>
<evidence type="ECO:0000256" key="10">
    <source>
        <dbReference type="SAM" id="MobiDB-lite"/>
    </source>
</evidence>
<dbReference type="GO" id="GO:0043565">
    <property type="term" value="F:sequence-specific DNA binding"/>
    <property type="evidence" value="ECO:0007669"/>
    <property type="project" value="InterPro"/>
</dbReference>
<keyword evidence="6" id="KW-0238">DNA-binding</keyword>
<evidence type="ECO:0000256" key="7">
    <source>
        <dbReference type="ARBA" id="ARBA00023163"/>
    </source>
</evidence>
<dbReference type="PROSITE" id="PS50811">
    <property type="entry name" value="WRKY"/>
    <property type="match status" value="2"/>
</dbReference>
<feature type="compositionally biased region" description="Basic and acidic residues" evidence="10">
    <location>
        <begin position="133"/>
        <end position="154"/>
    </location>
</feature>
<dbReference type="Pfam" id="PF03106">
    <property type="entry name" value="WRKY"/>
    <property type="match status" value="2"/>
</dbReference>
<dbReference type="SUPFAM" id="SSF118290">
    <property type="entry name" value="WRKY DNA-binding domain"/>
    <property type="match status" value="2"/>
</dbReference>
<keyword evidence="3" id="KW-0677">Repeat</keyword>
<keyword evidence="2" id="KW-0479">Metal-binding</keyword>
<evidence type="ECO:0000256" key="5">
    <source>
        <dbReference type="ARBA" id="ARBA00023015"/>
    </source>
</evidence>
<feature type="domain" description="WRKY" evidence="11">
    <location>
        <begin position="217"/>
        <end position="282"/>
    </location>
</feature>
<dbReference type="InterPro" id="IPR036576">
    <property type="entry name" value="WRKY_dom_sf"/>
</dbReference>
<evidence type="ECO:0000259" key="11">
    <source>
        <dbReference type="PROSITE" id="PS50811"/>
    </source>
</evidence>
<dbReference type="PANTHER" id="PTHR31221:SF125">
    <property type="entry name" value="WRKY TRANSCRIPTION FACTOR 1"/>
    <property type="match status" value="1"/>
</dbReference>
<dbReference type="InterPro" id="IPR044810">
    <property type="entry name" value="WRKY_plant"/>
</dbReference>
<feature type="compositionally biased region" description="Polar residues" evidence="10">
    <location>
        <begin position="455"/>
        <end position="465"/>
    </location>
</feature>
<feature type="compositionally biased region" description="Low complexity" evidence="10">
    <location>
        <begin position="442"/>
        <end position="454"/>
    </location>
</feature>
<evidence type="ECO:0000313" key="12">
    <source>
        <dbReference type="EMBL" id="AFS64067.1"/>
    </source>
</evidence>
<keyword evidence="8" id="KW-0539">Nucleus</keyword>
<dbReference type="PANTHER" id="PTHR31221">
    <property type="entry name" value="WRKY TRANSCRIPTION FACTOR PROTEIN 1-RELATED"/>
    <property type="match status" value="1"/>
</dbReference>
<dbReference type="GO" id="GO:0003700">
    <property type="term" value="F:DNA-binding transcription factor activity"/>
    <property type="evidence" value="ECO:0007669"/>
    <property type="project" value="InterPro"/>
</dbReference>
<feature type="domain" description="WRKY" evidence="11">
    <location>
        <begin position="40"/>
        <end position="106"/>
    </location>
</feature>
<evidence type="ECO:0000256" key="3">
    <source>
        <dbReference type="ARBA" id="ARBA00022737"/>
    </source>
</evidence>
<evidence type="ECO:0000256" key="6">
    <source>
        <dbReference type="ARBA" id="ARBA00023125"/>
    </source>
</evidence>
<dbReference type="FunFam" id="2.20.25.80:FF:000006">
    <property type="entry name" value="WRKY transcription factor"/>
    <property type="match status" value="1"/>
</dbReference>
<feature type="region of interest" description="Disordered" evidence="10">
    <location>
        <begin position="309"/>
        <end position="335"/>
    </location>
</feature>
<proteinExistence type="inferred from homology"/>
<feature type="compositionally biased region" description="Basic and acidic residues" evidence="10">
    <location>
        <begin position="180"/>
        <end position="205"/>
    </location>
</feature>
<keyword evidence="7" id="KW-0804">Transcription</keyword>
<protein>
    <submittedName>
        <fullName evidence="12">WRKY transcription factor 1</fullName>
    </submittedName>
</protein>
<dbReference type="InterPro" id="IPR003657">
    <property type="entry name" value="WRKY_dom"/>
</dbReference>
<name>J9ZYH2_9CARY</name>
<organism evidence="12">
    <name type="scientific">Tamarix hispida</name>
    <dbReference type="NCBI Taxonomy" id="189793"/>
    <lineage>
        <taxon>Eukaryota</taxon>
        <taxon>Viridiplantae</taxon>
        <taxon>Streptophyta</taxon>
        <taxon>Embryophyta</taxon>
        <taxon>Tracheophyta</taxon>
        <taxon>Spermatophyta</taxon>
        <taxon>Magnoliopsida</taxon>
        <taxon>eudicotyledons</taxon>
        <taxon>Gunneridae</taxon>
        <taxon>Pentapetalae</taxon>
        <taxon>Caryophyllales</taxon>
        <taxon>Tamaricaceae</taxon>
        <taxon>Tamarix</taxon>
    </lineage>
</organism>
<feature type="compositionally biased region" description="Basic and acidic residues" evidence="10">
    <location>
        <begin position="323"/>
        <end position="335"/>
    </location>
</feature>
<keyword evidence="5" id="KW-0805">Transcription regulation</keyword>
<sequence length="499" mass="54794">MITSGEPSKELVVWDELQQQESPKSCSSLHSDRGGVSPAVPEKPSEDGYNWRKYGQKQKNVKGKEFIRSYYKCSHHNCQVKKQVERAHDGRITNTNYFGSHDHSKPQSNTQAITSLLSTKVQIPDQPPTVGQGEDKSSDLHDPATDDTKPEDIHPLSVAPPNDDSTQFAFHLPFSGARNGSKDENPVMKRQKKGNDSGEAVVEKPSGESRLVIETVSAVDIVNDGYRWRKYGQKLVKGNPNPRRYYRCSNAGCPAKKHVERASHDPKVVITTYEGQHDHDMPPVRTLVPHSPSTTAALLLLNGIDKSKSEVNEAAENGTSKRKREEGKCNDHAEKKEVKDEATLSVQTSTVEKERKVSAAVAPVSTMKKEEKEVPVAADTVKRANMVKEIQKLPAAVDTVIQVNTAEEEKKELRSVGSVTDAGAVKKEEAGVMPDAVIAGRNSSNQNASSEQQNPDTVKTSPRSQSKVDERLCDSKLSIACPEIRPDAQPKADAEPVNC</sequence>
<evidence type="ECO:0000256" key="9">
    <source>
        <dbReference type="ARBA" id="ARBA00061157"/>
    </source>
</evidence>
<dbReference type="EMBL" id="JX416191">
    <property type="protein sequence ID" value="AFS64067.1"/>
    <property type="molecule type" value="Genomic_DNA"/>
</dbReference>
<gene>
    <name evidence="12" type="primary">WRKY1</name>
</gene>
<dbReference type="GO" id="GO:0046872">
    <property type="term" value="F:metal ion binding"/>
    <property type="evidence" value="ECO:0007669"/>
    <property type="project" value="UniProtKB-KW"/>
</dbReference>
<feature type="compositionally biased region" description="Basic and acidic residues" evidence="10">
    <location>
        <begin position="484"/>
        <end position="499"/>
    </location>
</feature>
<dbReference type="GO" id="GO:0005634">
    <property type="term" value="C:nucleus"/>
    <property type="evidence" value="ECO:0007669"/>
    <property type="project" value="UniProtKB-SubCell"/>
</dbReference>
<keyword evidence="4" id="KW-0862">Zinc</keyword>
<evidence type="ECO:0000256" key="4">
    <source>
        <dbReference type="ARBA" id="ARBA00022833"/>
    </source>
</evidence>
<feature type="region of interest" description="Disordered" evidence="10">
    <location>
        <begin position="408"/>
        <end position="499"/>
    </location>
</feature>
<dbReference type="Gene3D" id="2.20.25.80">
    <property type="entry name" value="WRKY domain"/>
    <property type="match status" value="2"/>
</dbReference>
<evidence type="ECO:0000256" key="1">
    <source>
        <dbReference type="ARBA" id="ARBA00004123"/>
    </source>
</evidence>
<accession>J9ZYH2</accession>
<feature type="region of interest" description="Disordered" evidence="10">
    <location>
        <begin position="21"/>
        <end position="55"/>
    </location>
</feature>
<reference evidence="12" key="1">
    <citation type="submission" date="2012-07" db="EMBL/GenBank/DDBJ databases">
        <title>Cloning and functional analysis of a WRKY gene from Tamarix hispida that involved in ABA stress tolerance.</title>
        <authorList>
            <person name="Zheng L."/>
            <person name="Liu G."/>
            <person name="Liu Y."/>
            <person name="Wang L."/>
            <person name="Wang Y."/>
        </authorList>
    </citation>
    <scope>NUCLEOTIDE SEQUENCE</scope>
</reference>
<comment type="subcellular location">
    <subcellularLocation>
        <location evidence="1">Nucleus</location>
    </subcellularLocation>
</comment>
<feature type="region of interest" description="Disordered" evidence="10">
    <location>
        <begin position="121"/>
        <end position="205"/>
    </location>
</feature>
<evidence type="ECO:0000256" key="2">
    <source>
        <dbReference type="ARBA" id="ARBA00022723"/>
    </source>
</evidence>
<dbReference type="AlphaFoldDB" id="J9ZYH2"/>
<evidence type="ECO:0000256" key="8">
    <source>
        <dbReference type="ARBA" id="ARBA00023242"/>
    </source>
</evidence>